<accession>A0A6I2ME78</accession>
<feature type="domain" description="EamA" evidence="8">
    <location>
        <begin position="156"/>
        <end position="297"/>
    </location>
</feature>
<feature type="transmembrane region" description="Helical" evidence="7">
    <location>
        <begin position="185"/>
        <end position="205"/>
    </location>
</feature>
<feature type="transmembrane region" description="Helical" evidence="7">
    <location>
        <begin position="7"/>
        <end position="29"/>
    </location>
</feature>
<dbReference type="PANTHER" id="PTHR32322">
    <property type="entry name" value="INNER MEMBRANE TRANSPORTER"/>
    <property type="match status" value="1"/>
</dbReference>
<protein>
    <submittedName>
        <fullName evidence="9">EamA family transporter</fullName>
    </submittedName>
</protein>
<comment type="caution">
    <text evidence="9">The sequence shown here is derived from an EMBL/GenBank/DDBJ whole genome shotgun (WGS) entry which is preliminary data.</text>
</comment>
<evidence type="ECO:0000256" key="5">
    <source>
        <dbReference type="ARBA" id="ARBA00022989"/>
    </source>
</evidence>
<dbReference type="EMBL" id="WKKF01000002">
    <property type="protein sequence ID" value="MRX54721.1"/>
    <property type="molecule type" value="Genomic_DNA"/>
</dbReference>
<feature type="transmembrane region" description="Helical" evidence="7">
    <location>
        <begin position="41"/>
        <end position="59"/>
    </location>
</feature>
<feature type="transmembrane region" description="Helical" evidence="7">
    <location>
        <begin position="225"/>
        <end position="246"/>
    </location>
</feature>
<evidence type="ECO:0000256" key="3">
    <source>
        <dbReference type="ARBA" id="ARBA00022475"/>
    </source>
</evidence>
<keyword evidence="3" id="KW-1003">Cell membrane</keyword>
<name>A0A6I2ME78_9BACI</name>
<evidence type="ECO:0000256" key="2">
    <source>
        <dbReference type="ARBA" id="ARBA00007362"/>
    </source>
</evidence>
<evidence type="ECO:0000256" key="1">
    <source>
        <dbReference type="ARBA" id="ARBA00004651"/>
    </source>
</evidence>
<feature type="transmembrane region" description="Helical" evidence="7">
    <location>
        <begin position="281"/>
        <end position="300"/>
    </location>
</feature>
<gene>
    <name evidence="9" type="ORF">GJU41_12125</name>
</gene>
<dbReference type="AlphaFoldDB" id="A0A6I2ME78"/>
<feature type="transmembrane region" description="Helical" evidence="7">
    <location>
        <begin position="103"/>
        <end position="120"/>
    </location>
</feature>
<feature type="domain" description="EamA" evidence="8">
    <location>
        <begin position="9"/>
        <end position="143"/>
    </location>
</feature>
<keyword evidence="4 7" id="KW-0812">Transmembrane</keyword>
<proteinExistence type="inferred from homology"/>
<comment type="similarity">
    <text evidence="2">Belongs to the EamA transporter family.</text>
</comment>
<reference evidence="9 10" key="1">
    <citation type="submission" date="2019-11" db="EMBL/GenBank/DDBJ databases">
        <title>Bacillus idriensis genome.</title>
        <authorList>
            <person name="Konopka E.N."/>
            <person name="Newman J.D."/>
        </authorList>
    </citation>
    <scope>NUCLEOTIDE SEQUENCE [LARGE SCALE GENOMIC DNA]</scope>
    <source>
        <strain evidence="9 10">DSM 19097</strain>
    </source>
</reference>
<evidence type="ECO:0000256" key="4">
    <source>
        <dbReference type="ARBA" id="ARBA00022692"/>
    </source>
</evidence>
<dbReference type="RefSeq" id="WP_070876063.1">
    <property type="nucleotide sequence ID" value="NZ_CAJGAA010000002.1"/>
</dbReference>
<evidence type="ECO:0000313" key="9">
    <source>
        <dbReference type="EMBL" id="MRX54721.1"/>
    </source>
</evidence>
<keyword evidence="5 7" id="KW-1133">Transmembrane helix</keyword>
<evidence type="ECO:0000313" key="10">
    <source>
        <dbReference type="Proteomes" id="UP000441585"/>
    </source>
</evidence>
<keyword evidence="6 7" id="KW-0472">Membrane</keyword>
<feature type="transmembrane region" description="Helical" evidence="7">
    <location>
        <begin position="157"/>
        <end position="178"/>
    </location>
</feature>
<dbReference type="InterPro" id="IPR050638">
    <property type="entry name" value="AA-Vitamin_Transporters"/>
</dbReference>
<dbReference type="PANTHER" id="PTHR32322:SF18">
    <property type="entry name" value="S-ADENOSYLMETHIONINE_S-ADENOSYLHOMOCYSTEINE TRANSPORTER"/>
    <property type="match status" value="1"/>
</dbReference>
<feature type="transmembrane region" description="Helical" evidence="7">
    <location>
        <begin position="258"/>
        <end position="275"/>
    </location>
</feature>
<dbReference type="InterPro" id="IPR037185">
    <property type="entry name" value="EmrE-like"/>
</dbReference>
<dbReference type="GO" id="GO:0005886">
    <property type="term" value="C:plasma membrane"/>
    <property type="evidence" value="ECO:0007669"/>
    <property type="project" value="UniProtKB-SubCell"/>
</dbReference>
<dbReference type="InterPro" id="IPR000620">
    <property type="entry name" value="EamA_dom"/>
</dbReference>
<evidence type="ECO:0000259" key="8">
    <source>
        <dbReference type="Pfam" id="PF00892"/>
    </source>
</evidence>
<dbReference type="Proteomes" id="UP000441585">
    <property type="component" value="Unassembled WGS sequence"/>
</dbReference>
<keyword evidence="10" id="KW-1185">Reference proteome</keyword>
<comment type="subcellular location">
    <subcellularLocation>
        <location evidence="1">Cell membrane</location>
        <topology evidence="1">Multi-pass membrane protein</topology>
    </subcellularLocation>
</comment>
<feature type="transmembrane region" description="Helical" evidence="7">
    <location>
        <begin position="127"/>
        <end position="145"/>
    </location>
</feature>
<sequence>MKKEQVLPYLGAVLNASIVGLTFLFTKLALEDASPVDTLSYRFTLGFLVLMLLQFFVPIKMPSFKNNGKSLAFLLLLALFYPTMFFSFQAFGLLHTTSAEGGILMAFAPILTALLASVFLKEKTSLIQVLFISMSIFGVVFIFLMKGSSIEFNSMLGFLFLFIACLSIAGYTVLARFLSVSYSPLQLSFIMVTFGFIFFNLYAVIQHLAAGDFVQYVSLWTNVPFLLFTFYLGVFATLLTSFLSNYILSKIPASQMSVFANLSTVISIAAGAVILSENIYFYHWIGAFFIIAGVIGTNAFKQKQVKTEDAN</sequence>
<dbReference type="SUPFAM" id="SSF103481">
    <property type="entry name" value="Multidrug resistance efflux transporter EmrE"/>
    <property type="match status" value="2"/>
</dbReference>
<evidence type="ECO:0000256" key="7">
    <source>
        <dbReference type="SAM" id="Phobius"/>
    </source>
</evidence>
<dbReference type="Pfam" id="PF00892">
    <property type="entry name" value="EamA"/>
    <property type="match status" value="2"/>
</dbReference>
<evidence type="ECO:0000256" key="6">
    <source>
        <dbReference type="ARBA" id="ARBA00023136"/>
    </source>
</evidence>
<feature type="transmembrane region" description="Helical" evidence="7">
    <location>
        <begin position="71"/>
        <end position="91"/>
    </location>
</feature>
<organism evidence="9 10">
    <name type="scientific">Metabacillus idriensis</name>
    <dbReference type="NCBI Taxonomy" id="324768"/>
    <lineage>
        <taxon>Bacteria</taxon>
        <taxon>Bacillati</taxon>
        <taxon>Bacillota</taxon>
        <taxon>Bacilli</taxon>
        <taxon>Bacillales</taxon>
        <taxon>Bacillaceae</taxon>
        <taxon>Metabacillus</taxon>
    </lineage>
</organism>